<dbReference type="InterPro" id="IPR036034">
    <property type="entry name" value="PDZ_sf"/>
</dbReference>
<evidence type="ECO:0000256" key="2">
    <source>
        <dbReference type="ARBA" id="ARBA00022801"/>
    </source>
</evidence>
<dbReference type="RefSeq" id="WP_224827739.1">
    <property type="nucleotide sequence ID" value="NZ_JAIVEF010000002.1"/>
</dbReference>
<dbReference type="EC" id="3.4.21.-" evidence="5"/>
<dbReference type="InterPro" id="IPR006311">
    <property type="entry name" value="TAT_signal"/>
</dbReference>
<dbReference type="InterPro" id="IPR001940">
    <property type="entry name" value="Peptidase_S1C"/>
</dbReference>
<feature type="compositionally biased region" description="Acidic residues" evidence="3">
    <location>
        <begin position="41"/>
        <end position="50"/>
    </location>
</feature>
<comment type="caution">
    <text evidence="5">The sequence shown here is derived from an EMBL/GenBank/DDBJ whole genome shotgun (WGS) entry which is preliminary data.</text>
</comment>
<dbReference type="PANTHER" id="PTHR43343">
    <property type="entry name" value="PEPTIDASE S12"/>
    <property type="match status" value="1"/>
</dbReference>
<dbReference type="EMBL" id="JBHSJG010000049">
    <property type="protein sequence ID" value="MFC4989505.1"/>
    <property type="molecule type" value="Genomic_DNA"/>
</dbReference>
<feature type="compositionally biased region" description="Low complexity" evidence="3">
    <location>
        <begin position="51"/>
        <end position="81"/>
    </location>
</feature>
<feature type="region of interest" description="Disordered" evidence="3">
    <location>
        <begin position="26"/>
        <end position="94"/>
    </location>
</feature>
<proteinExistence type="predicted"/>
<feature type="domain" description="PDZ" evidence="4">
    <location>
        <begin position="307"/>
        <end position="413"/>
    </location>
</feature>
<evidence type="ECO:0000259" key="4">
    <source>
        <dbReference type="Pfam" id="PF13180"/>
    </source>
</evidence>
<dbReference type="PROSITE" id="PS51257">
    <property type="entry name" value="PROKAR_LIPOPROTEIN"/>
    <property type="match status" value="1"/>
</dbReference>
<dbReference type="Pfam" id="PF13180">
    <property type="entry name" value="PDZ_2"/>
    <property type="match status" value="1"/>
</dbReference>
<keyword evidence="2 5" id="KW-0378">Hydrolase</keyword>
<dbReference type="SUPFAM" id="SSF50494">
    <property type="entry name" value="Trypsin-like serine proteases"/>
    <property type="match status" value="1"/>
</dbReference>
<dbReference type="GO" id="GO:0006508">
    <property type="term" value="P:proteolysis"/>
    <property type="evidence" value="ECO:0007669"/>
    <property type="project" value="UniProtKB-KW"/>
</dbReference>
<dbReference type="Pfam" id="PF13365">
    <property type="entry name" value="Trypsin_2"/>
    <property type="match status" value="1"/>
</dbReference>
<keyword evidence="6" id="KW-1185">Reference proteome</keyword>
<evidence type="ECO:0000313" key="5">
    <source>
        <dbReference type="EMBL" id="MFC4989505.1"/>
    </source>
</evidence>
<evidence type="ECO:0000313" key="6">
    <source>
        <dbReference type="Proteomes" id="UP001595925"/>
    </source>
</evidence>
<accession>A0ABD5QIS9</accession>
<dbReference type="GO" id="GO:0008233">
    <property type="term" value="F:peptidase activity"/>
    <property type="evidence" value="ECO:0007669"/>
    <property type="project" value="UniProtKB-KW"/>
</dbReference>
<dbReference type="Gene3D" id="2.30.42.10">
    <property type="match status" value="1"/>
</dbReference>
<protein>
    <submittedName>
        <fullName evidence="5">S1C family serine protease</fullName>
        <ecNumber evidence="5">3.4.21.-</ecNumber>
    </submittedName>
</protein>
<dbReference type="SUPFAM" id="SSF50156">
    <property type="entry name" value="PDZ domain-like"/>
    <property type="match status" value="1"/>
</dbReference>
<dbReference type="PROSITE" id="PS51318">
    <property type="entry name" value="TAT"/>
    <property type="match status" value="1"/>
</dbReference>
<gene>
    <name evidence="5" type="ORF">ACFPFO_17425</name>
</gene>
<dbReference type="InterPro" id="IPR001478">
    <property type="entry name" value="PDZ"/>
</dbReference>
<name>A0ABD5QIS9_9EURY</name>
<dbReference type="PRINTS" id="PR00834">
    <property type="entry name" value="PROTEASES2C"/>
</dbReference>
<dbReference type="InterPro" id="IPR051201">
    <property type="entry name" value="Chloro_Bact_Ser_Proteases"/>
</dbReference>
<dbReference type="Gene3D" id="2.40.10.120">
    <property type="match status" value="1"/>
</dbReference>
<reference evidence="5 6" key="1">
    <citation type="journal article" date="2019" name="Int. J. Syst. Evol. Microbiol.">
        <title>The Global Catalogue of Microorganisms (GCM) 10K type strain sequencing project: providing services to taxonomists for standard genome sequencing and annotation.</title>
        <authorList>
            <consortium name="The Broad Institute Genomics Platform"/>
            <consortium name="The Broad Institute Genome Sequencing Center for Infectious Disease"/>
            <person name="Wu L."/>
            <person name="Ma J."/>
        </authorList>
    </citation>
    <scope>NUCLEOTIDE SEQUENCE [LARGE SCALE GENOMIC DNA]</scope>
    <source>
        <strain evidence="5 6">CGMCC 1.15824</strain>
    </source>
</reference>
<sequence length="432" mass="43989">MSDPRAGPDLGRRRLLAAVGVASASALAGCSNPLNQAGTNDTDDANETNDTDGTNGSATNGTDAATGTNETDANGTATNGTESNGTATEAGENATDPAADADVYHEVYEAVVGSVTFLQVGGVEDPRTGNQGQGQGSGFLYDDRHVVTNQHVVVNGDEVDVRYTNGDWATTEILGSDRYSDLAVLEVDHVPEDAEPLGLATDSPRVGQEVLAIGNPFGLEGSMSQGIVSGVDRTLEMPGQGFAYPNVVQTDAGINPGNSGGPLVDLEGEVVGVINAAGGDNVGFAISAALTDRVVPALIEEGEYRHPVLGISHVPVDPTIAEENDLPEADGVIVYDVVDGGPADGVLEPSPNQVQRGGSAVPVGGDVVLELAGESTPDGHALARVLALQTSPGETVPVRVYRDGEETTVEVTLGARAEIAEEMGTGSASQSP</sequence>
<organism evidence="5 6">
    <name type="scientific">Saliphagus infecundisoli</name>
    <dbReference type="NCBI Taxonomy" id="1849069"/>
    <lineage>
        <taxon>Archaea</taxon>
        <taxon>Methanobacteriati</taxon>
        <taxon>Methanobacteriota</taxon>
        <taxon>Stenosarchaea group</taxon>
        <taxon>Halobacteria</taxon>
        <taxon>Halobacteriales</taxon>
        <taxon>Natrialbaceae</taxon>
        <taxon>Saliphagus</taxon>
    </lineage>
</organism>
<evidence type="ECO:0000256" key="3">
    <source>
        <dbReference type="SAM" id="MobiDB-lite"/>
    </source>
</evidence>
<dbReference type="AlphaFoldDB" id="A0ABD5QIS9"/>
<dbReference type="PANTHER" id="PTHR43343:SF3">
    <property type="entry name" value="PROTEASE DO-LIKE 8, CHLOROPLASTIC"/>
    <property type="match status" value="1"/>
</dbReference>
<dbReference type="Proteomes" id="UP001595925">
    <property type="component" value="Unassembled WGS sequence"/>
</dbReference>
<keyword evidence="1 5" id="KW-0645">Protease</keyword>
<evidence type="ECO:0000256" key="1">
    <source>
        <dbReference type="ARBA" id="ARBA00022670"/>
    </source>
</evidence>
<dbReference type="InterPro" id="IPR009003">
    <property type="entry name" value="Peptidase_S1_PA"/>
</dbReference>